<evidence type="ECO:0000259" key="8">
    <source>
        <dbReference type="PROSITE" id="PS50011"/>
    </source>
</evidence>
<keyword evidence="11" id="KW-1185">Reference proteome</keyword>
<dbReference type="GO" id="GO:0004674">
    <property type="term" value="F:protein serine/threonine kinase activity"/>
    <property type="evidence" value="ECO:0007669"/>
    <property type="project" value="UniProtKB-KW"/>
</dbReference>
<evidence type="ECO:0000256" key="6">
    <source>
        <dbReference type="ARBA" id="ARBA00022840"/>
    </source>
</evidence>
<evidence type="ECO:0000256" key="7">
    <source>
        <dbReference type="SAM" id="MobiDB-lite"/>
    </source>
</evidence>
<accession>A0A5E4A6Z6</accession>
<dbReference type="Proteomes" id="UP000662637">
    <property type="component" value="Unassembled WGS sequence"/>
</dbReference>
<sequence>MAALDHGNMIQLLQVISTKKYIYLIIEHAGGGQLWDLIPETNGMCEEESRRLFRQVARAMKEALPKLLDPTIMNIMIHMGYHPFNTWVSVESCKFDVMVTYGTLEHQRTQGEACALQMKPKHDPGPMMSPRSAPRSIPMSLPCSCPVSGSSLRRPSSPSRRLLQVPEYLPSLSTSSMRTYLLPALPCAQLLILPRYLDSTNPRHQRGLEEAEEEDHQMHPSATGLPWAILQKLSGSSADAPSPD</sequence>
<dbReference type="AlphaFoldDB" id="A0A5E4A6Z6"/>
<dbReference type="InterPro" id="IPR000719">
    <property type="entry name" value="Prot_kinase_dom"/>
</dbReference>
<evidence type="ECO:0000256" key="4">
    <source>
        <dbReference type="ARBA" id="ARBA00022741"/>
    </source>
</evidence>
<feature type="domain" description="Protein kinase" evidence="8">
    <location>
        <begin position="1"/>
        <end position="244"/>
    </location>
</feature>
<keyword evidence="3" id="KW-0808">Transferase</keyword>
<dbReference type="GO" id="GO:0005634">
    <property type="term" value="C:nucleus"/>
    <property type="evidence" value="ECO:0007669"/>
    <property type="project" value="TreeGrafter"/>
</dbReference>
<dbReference type="GO" id="GO:0035556">
    <property type="term" value="P:intracellular signal transduction"/>
    <property type="evidence" value="ECO:0007669"/>
    <property type="project" value="TreeGrafter"/>
</dbReference>
<dbReference type="GO" id="GO:0005829">
    <property type="term" value="C:cytosol"/>
    <property type="evidence" value="ECO:0007669"/>
    <property type="project" value="TreeGrafter"/>
</dbReference>
<protein>
    <recommendedName>
        <fullName evidence="1">non-specific serine/threonine protein kinase</fullName>
        <ecNumber evidence="1">2.7.11.1</ecNumber>
    </recommendedName>
</protein>
<proteinExistence type="predicted"/>
<name>A0A5E4A6Z6_MARMO</name>
<keyword evidence="2" id="KW-0723">Serine/threonine-protein kinase</keyword>
<dbReference type="EMBL" id="WJEC01004069">
    <property type="protein sequence ID" value="KAF7474325.1"/>
    <property type="molecule type" value="Genomic_DNA"/>
</dbReference>
<evidence type="ECO:0000313" key="10">
    <source>
        <dbReference type="EMBL" id="VTJ52472.1"/>
    </source>
</evidence>
<evidence type="ECO:0000256" key="2">
    <source>
        <dbReference type="ARBA" id="ARBA00022527"/>
    </source>
</evidence>
<keyword evidence="4" id="KW-0547">Nucleotide-binding</keyword>
<dbReference type="Gene3D" id="1.10.510.10">
    <property type="entry name" value="Transferase(Phosphotransferase) domain 1"/>
    <property type="match status" value="1"/>
</dbReference>
<dbReference type="PANTHER" id="PTHR24346">
    <property type="entry name" value="MAP/MICROTUBULE AFFINITY-REGULATING KINASE"/>
    <property type="match status" value="1"/>
</dbReference>
<evidence type="ECO:0000313" key="11">
    <source>
        <dbReference type="Proteomes" id="UP000335636"/>
    </source>
</evidence>
<dbReference type="InterPro" id="IPR011009">
    <property type="entry name" value="Kinase-like_dom_sf"/>
</dbReference>
<evidence type="ECO:0000256" key="5">
    <source>
        <dbReference type="ARBA" id="ARBA00022777"/>
    </source>
</evidence>
<dbReference type="EC" id="2.7.11.1" evidence="1"/>
<keyword evidence="5" id="KW-0418">Kinase</keyword>
<feature type="region of interest" description="Disordered" evidence="7">
    <location>
        <begin position="205"/>
        <end position="225"/>
    </location>
</feature>
<organism evidence="10 11">
    <name type="scientific">Marmota monax</name>
    <name type="common">Woodchuck</name>
    <dbReference type="NCBI Taxonomy" id="9995"/>
    <lineage>
        <taxon>Eukaryota</taxon>
        <taxon>Metazoa</taxon>
        <taxon>Chordata</taxon>
        <taxon>Craniata</taxon>
        <taxon>Vertebrata</taxon>
        <taxon>Euteleostomi</taxon>
        <taxon>Mammalia</taxon>
        <taxon>Eutheria</taxon>
        <taxon>Euarchontoglires</taxon>
        <taxon>Glires</taxon>
        <taxon>Rodentia</taxon>
        <taxon>Sciuromorpha</taxon>
        <taxon>Sciuridae</taxon>
        <taxon>Xerinae</taxon>
        <taxon>Marmotini</taxon>
        <taxon>Marmota</taxon>
    </lineage>
</organism>
<dbReference type="PANTHER" id="PTHR24346:SF85">
    <property type="entry name" value="RIKEN CDNA 1810024B03 GENE"/>
    <property type="match status" value="1"/>
</dbReference>
<evidence type="ECO:0000313" key="9">
    <source>
        <dbReference type="EMBL" id="KAF7474325.1"/>
    </source>
</evidence>
<evidence type="ECO:0000256" key="1">
    <source>
        <dbReference type="ARBA" id="ARBA00012513"/>
    </source>
</evidence>
<dbReference type="Proteomes" id="UP000335636">
    <property type="component" value="Unassembled WGS sequence"/>
</dbReference>
<reference evidence="9" key="2">
    <citation type="submission" date="2020-08" db="EMBL/GenBank/DDBJ databases">
        <authorList>
            <person name="Shumante A."/>
            <person name="Zimin A.V."/>
            <person name="Puiu D."/>
            <person name="Salzberg S.L."/>
        </authorList>
    </citation>
    <scope>NUCLEOTIDE SEQUENCE</scope>
    <source>
        <strain evidence="9">WC2-LM</strain>
        <tissue evidence="9">Liver</tissue>
    </source>
</reference>
<reference evidence="10 11" key="1">
    <citation type="submission" date="2019-04" db="EMBL/GenBank/DDBJ databases">
        <authorList>
            <person name="Alioto T."/>
            <person name="Alioto T."/>
        </authorList>
    </citation>
    <scope>NUCLEOTIDE SEQUENCE [LARGE SCALE GENOMIC DNA]</scope>
</reference>
<evidence type="ECO:0000256" key="3">
    <source>
        <dbReference type="ARBA" id="ARBA00022679"/>
    </source>
</evidence>
<keyword evidence="6" id="KW-0067">ATP-binding</keyword>
<gene>
    <name evidence="9" type="ORF">GHT09_014965</name>
    <name evidence="10" type="ORF">MONAX_5E019527</name>
</gene>
<dbReference type="GO" id="GO:0045719">
    <property type="term" value="P:negative regulation of glycogen biosynthetic process"/>
    <property type="evidence" value="ECO:0007669"/>
    <property type="project" value="TreeGrafter"/>
</dbReference>
<dbReference type="GO" id="GO:0005524">
    <property type="term" value="F:ATP binding"/>
    <property type="evidence" value="ECO:0007669"/>
    <property type="project" value="UniProtKB-KW"/>
</dbReference>
<dbReference type="EMBL" id="CABDUW010000019">
    <property type="protein sequence ID" value="VTJ52472.1"/>
    <property type="molecule type" value="Genomic_DNA"/>
</dbReference>
<dbReference type="SUPFAM" id="SSF56112">
    <property type="entry name" value="Protein kinase-like (PK-like)"/>
    <property type="match status" value="1"/>
</dbReference>
<dbReference type="PROSITE" id="PS50011">
    <property type="entry name" value="PROTEIN_KINASE_DOM"/>
    <property type="match status" value="1"/>
</dbReference>